<dbReference type="AlphaFoldDB" id="A0A7W8J646"/>
<gene>
    <name evidence="1" type="ORF">HDF10_001348</name>
</gene>
<name>A0A7W8J646_9BACT</name>
<proteinExistence type="predicted"/>
<comment type="caution">
    <text evidence="1">The sequence shown here is derived from an EMBL/GenBank/DDBJ whole genome shotgun (WGS) entry which is preliminary data.</text>
</comment>
<evidence type="ECO:0000313" key="2">
    <source>
        <dbReference type="Proteomes" id="UP000569092"/>
    </source>
</evidence>
<sequence length="69" mass="7113">MFLVGNASGSIDAITGEGLAIMFRQAAALATSIEAGGLDDYNSARPLIGKTPRTTANRSNISITIAFVL</sequence>
<evidence type="ECO:0000313" key="1">
    <source>
        <dbReference type="EMBL" id="MBB5343373.1"/>
    </source>
</evidence>
<protein>
    <submittedName>
        <fullName evidence="1">Flavin-dependent dehydrogenase</fullName>
    </submittedName>
</protein>
<accession>A0A7W8J646</accession>
<reference evidence="1 2" key="1">
    <citation type="submission" date="2020-08" db="EMBL/GenBank/DDBJ databases">
        <title>Genomic Encyclopedia of Type Strains, Phase IV (KMG-V): Genome sequencing to study the core and pangenomes of soil and plant-associated prokaryotes.</title>
        <authorList>
            <person name="Whitman W."/>
        </authorList>
    </citation>
    <scope>NUCLEOTIDE SEQUENCE [LARGE SCALE GENOMIC DNA]</scope>
    <source>
        <strain evidence="1 2">M8US30</strain>
    </source>
</reference>
<organism evidence="1 2">
    <name type="scientific">Tunturiibacter lichenicola</name>
    <dbReference type="NCBI Taxonomy" id="2051959"/>
    <lineage>
        <taxon>Bacteria</taxon>
        <taxon>Pseudomonadati</taxon>
        <taxon>Acidobacteriota</taxon>
        <taxon>Terriglobia</taxon>
        <taxon>Terriglobales</taxon>
        <taxon>Acidobacteriaceae</taxon>
        <taxon>Tunturiibacter</taxon>
    </lineage>
</organism>
<dbReference type="Proteomes" id="UP000569092">
    <property type="component" value="Unassembled WGS sequence"/>
</dbReference>
<dbReference type="EMBL" id="JACHDZ010000002">
    <property type="protein sequence ID" value="MBB5343373.1"/>
    <property type="molecule type" value="Genomic_DNA"/>
</dbReference>